<accession>A0A4R5UVR3</accession>
<reference evidence="2 3" key="1">
    <citation type="submission" date="2019-03" db="EMBL/GenBank/DDBJ databases">
        <title>Algoriphagus aquimaris sp. nov., isolated form marine sediment in Pohang, Korea.</title>
        <authorList>
            <person name="Kim J."/>
            <person name="Yoon S.-H."/>
            <person name="Lee S.-S."/>
        </authorList>
    </citation>
    <scope>NUCLEOTIDE SEQUENCE [LARGE SCALE GENOMIC DNA]</scope>
    <source>
        <strain evidence="2 3">F21</strain>
    </source>
</reference>
<dbReference type="GO" id="GO:0016209">
    <property type="term" value="F:antioxidant activity"/>
    <property type="evidence" value="ECO:0007669"/>
    <property type="project" value="InterPro"/>
</dbReference>
<sequence>MKKSFLTGFLLLLAFGLLVYGSKLFLSQVADSPPGIDLVSVDSQSPGREEYSTPAQRGDSLSVGDQFPSQLVFSEVINHDSEELYVSDFEGKYVILQFWATWCSASSGSLPKAQQLQDKYQDQVQFIPVTYESREKVEKKLDFYSSLRSLDLPMIVNERRLSALFPHISLPHLIILDPRGKVVAITGWQDMNEANLEELIATGSAGFRLKSDTSVPFSFEQNLISGNTHLPSKNIRFQSALTGYLPGVPGGLMDDREDGAHIVLVNNPLLKFYRLAYTGRDLANYFGPNRMELEGFEEDELTTRKSGLDYIEWMEEGNRVFSYELIAPPGVDQYQLMREDLRRYFPEIQAEIRIQKRKVWAIVLPEGKSYPQSTAERSYSFNPYEAKLRNYPLLGLVYQLNIYSLQRSPYPLIDLTGIDHPIDLDLKANFSQPEELKKALQEAGLDLELRETEIPVLHLKKLESLTQK</sequence>
<dbReference type="RefSeq" id="WP_133391060.1">
    <property type="nucleotide sequence ID" value="NZ_SMUW01000035.1"/>
</dbReference>
<evidence type="ECO:0000313" key="3">
    <source>
        <dbReference type="Proteomes" id="UP000295438"/>
    </source>
</evidence>
<dbReference type="InterPro" id="IPR000866">
    <property type="entry name" value="AhpC/TSA"/>
</dbReference>
<dbReference type="SUPFAM" id="SSF52833">
    <property type="entry name" value="Thioredoxin-like"/>
    <property type="match status" value="1"/>
</dbReference>
<keyword evidence="3" id="KW-1185">Reference proteome</keyword>
<evidence type="ECO:0000259" key="1">
    <source>
        <dbReference type="PROSITE" id="PS51352"/>
    </source>
</evidence>
<comment type="caution">
    <text evidence="2">The sequence shown here is derived from an EMBL/GenBank/DDBJ whole genome shotgun (WGS) entry which is preliminary data.</text>
</comment>
<organism evidence="2 3">
    <name type="scientific">Algoriphagus formosus</name>
    <dbReference type="NCBI Taxonomy" id="2007308"/>
    <lineage>
        <taxon>Bacteria</taxon>
        <taxon>Pseudomonadati</taxon>
        <taxon>Bacteroidota</taxon>
        <taxon>Cytophagia</taxon>
        <taxon>Cytophagales</taxon>
        <taxon>Cyclobacteriaceae</taxon>
        <taxon>Algoriphagus</taxon>
    </lineage>
</organism>
<dbReference type="PANTHER" id="PTHR42852">
    <property type="entry name" value="THIOL:DISULFIDE INTERCHANGE PROTEIN DSBE"/>
    <property type="match status" value="1"/>
</dbReference>
<gene>
    <name evidence="2" type="ORF">E1898_12085</name>
</gene>
<dbReference type="GO" id="GO:0016491">
    <property type="term" value="F:oxidoreductase activity"/>
    <property type="evidence" value="ECO:0007669"/>
    <property type="project" value="InterPro"/>
</dbReference>
<dbReference type="InterPro" id="IPR013766">
    <property type="entry name" value="Thioredoxin_domain"/>
</dbReference>
<dbReference type="PANTHER" id="PTHR42852:SF13">
    <property type="entry name" value="PROTEIN DIPZ"/>
    <property type="match status" value="1"/>
</dbReference>
<feature type="domain" description="Thioredoxin" evidence="1">
    <location>
        <begin position="61"/>
        <end position="205"/>
    </location>
</feature>
<dbReference type="EMBL" id="SMUW01000035">
    <property type="protein sequence ID" value="TDK43344.1"/>
    <property type="molecule type" value="Genomic_DNA"/>
</dbReference>
<dbReference type="Pfam" id="PF00578">
    <property type="entry name" value="AhpC-TSA"/>
    <property type="match status" value="1"/>
</dbReference>
<dbReference type="InterPro" id="IPR050553">
    <property type="entry name" value="Thioredoxin_ResA/DsbE_sf"/>
</dbReference>
<dbReference type="InterPro" id="IPR036249">
    <property type="entry name" value="Thioredoxin-like_sf"/>
</dbReference>
<dbReference type="Gene3D" id="3.40.30.10">
    <property type="entry name" value="Glutaredoxin"/>
    <property type="match status" value="1"/>
</dbReference>
<protein>
    <submittedName>
        <fullName evidence="2">TlpA family protein disulfide reductase</fullName>
    </submittedName>
</protein>
<evidence type="ECO:0000313" key="2">
    <source>
        <dbReference type="EMBL" id="TDK43344.1"/>
    </source>
</evidence>
<dbReference type="Proteomes" id="UP000295438">
    <property type="component" value="Unassembled WGS sequence"/>
</dbReference>
<proteinExistence type="predicted"/>
<dbReference type="CDD" id="cd02966">
    <property type="entry name" value="TlpA_like_family"/>
    <property type="match status" value="1"/>
</dbReference>
<dbReference type="PROSITE" id="PS51352">
    <property type="entry name" value="THIOREDOXIN_2"/>
    <property type="match status" value="1"/>
</dbReference>
<dbReference type="AlphaFoldDB" id="A0A4R5UVR3"/>
<name>A0A4R5UVR3_9BACT</name>